<dbReference type="AlphaFoldDB" id="A0A6A4QWH9"/>
<comment type="caution">
    <text evidence="1">The sequence shown here is derived from an EMBL/GenBank/DDBJ whole genome shotgun (WGS) entry which is preliminary data.</text>
</comment>
<reference evidence="2" key="1">
    <citation type="journal article" date="2020" name="Nat. Commun.">
        <title>Genome sequence of the cluster root forming white lupin.</title>
        <authorList>
            <person name="Hufnagel B."/>
            <person name="Marques A."/>
            <person name="Soriano A."/>
            <person name="Marques L."/>
            <person name="Divol F."/>
            <person name="Doumas P."/>
            <person name="Sallet E."/>
            <person name="Mancinotti D."/>
            <person name="Carrere S."/>
            <person name="Marande W."/>
            <person name="Arribat S."/>
            <person name="Keller J."/>
            <person name="Huneau C."/>
            <person name="Blein T."/>
            <person name="Aime D."/>
            <person name="Laguerre M."/>
            <person name="Taylor J."/>
            <person name="Schubert V."/>
            <person name="Nelson M."/>
            <person name="Geu-Flores F."/>
            <person name="Crespi M."/>
            <person name="Gallardo-Guerrero K."/>
            <person name="Delaux P.-M."/>
            <person name="Salse J."/>
            <person name="Berges H."/>
            <person name="Guyot R."/>
            <person name="Gouzy J."/>
            <person name="Peret B."/>
        </authorList>
    </citation>
    <scope>NUCLEOTIDE SEQUENCE [LARGE SCALE GENOMIC DNA]</scope>
    <source>
        <strain evidence="2">cv. Amiga</strain>
    </source>
</reference>
<evidence type="ECO:0000313" key="2">
    <source>
        <dbReference type="Proteomes" id="UP000447434"/>
    </source>
</evidence>
<gene>
    <name evidence="1" type="ORF">Lalb_Chr03g0043631</name>
</gene>
<proteinExistence type="predicted"/>
<dbReference type="EMBL" id="WOCE01000003">
    <property type="protein sequence ID" value="KAE9618200.1"/>
    <property type="molecule type" value="Genomic_DNA"/>
</dbReference>
<accession>A0A6A4QWH9</accession>
<sequence length="98" mass="11125">MCNICIFKYFIFPHRLVRTSFIGTIPFVMSNLFELKALYWCSAPGICSFPFGRTSSALSFPMCLAPFHIQTITLRPVSYILSSLGVGQKCRCDLIQFD</sequence>
<organism evidence="1 2">
    <name type="scientific">Lupinus albus</name>
    <name type="common">White lupine</name>
    <name type="synonym">Lupinus termis</name>
    <dbReference type="NCBI Taxonomy" id="3870"/>
    <lineage>
        <taxon>Eukaryota</taxon>
        <taxon>Viridiplantae</taxon>
        <taxon>Streptophyta</taxon>
        <taxon>Embryophyta</taxon>
        <taxon>Tracheophyta</taxon>
        <taxon>Spermatophyta</taxon>
        <taxon>Magnoliopsida</taxon>
        <taxon>eudicotyledons</taxon>
        <taxon>Gunneridae</taxon>
        <taxon>Pentapetalae</taxon>
        <taxon>rosids</taxon>
        <taxon>fabids</taxon>
        <taxon>Fabales</taxon>
        <taxon>Fabaceae</taxon>
        <taxon>Papilionoideae</taxon>
        <taxon>50 kb inversion clade</taxon>
        <taxon>genistoids sensu lato</taxon>
        <taxon>core genistoids</taxon>
        <taxon>Genisteae</taxon>
        <taxon>Lupinus</taxon>
    </lineage>
</organism>
<protein>
    <submittedName>
        <fullName evidence="1">Uncharacterized protein</fullName>
    </submittedName>
</protein>
<name>A0A6A4QWH9_LUPAL</name>
<dbReference type="Proteomes" id="UP000447434">
    <property type="component" value="Chromosome 3"/>
</dbReference>
<keyword evidence="2" id="KW-1185">Reference proteome</keyword>
<evidence type="ECO:0000313" key="1">
    <source>
        <dbReference type="EMBL" id="KAE9618200.1"/>
    </source>
</evidence>